<dbReference type="CDD" id="cd16928">
    <property type="entry name" value="HATPase_GyrB-like"/>
    <property type="match status" value="1"/>
</dbReference>
<dbReference type="CDD" id="cd00822">
    <property type="entry name" value="TopoII_Trans_DNA_gyrase"/>
    <property type="match status" value="1"/>
</dbReference>
<dbReference type="InterPro" id="IPR020568">
    <property type="entry name" value="Ribosomal_Su5_D2-typ_SF"/>
</dbReference>
<feature type="binding site" evidence="11">
    <location>
        <position position="521"/>
    </location>
    <ligand>
        <name>Mg(2+)</name>
        <dbReference type="ChEBI" id="CHEBI:18420"/>
        <label>2</label>
    </ligand>
</feature>
<dbReference type="OrthoDB" id="9802808at2"/>
<keyword evidence="7 11" id="KW-0460">Magnesium</keyword>
<keyword evidence="5 11" id="KW-0547">Nucleotide-binding</keyword>
<keyword evidence="8 11" id="KW-0799">Topoisomerase</keyword>
<dbReference type="FunFam" id="3.40.50.670:FF:000007">
    <property type="entry name" value="DNA gyrase subunit B"/>
    <property type="match status" value="1"/>
</dbReference>
<dbReference type="GO" id="GO:0005737">
    <property type="term" value="C:cytoplasm"/>
    <property type="evidence" value="ECO:0007669"/>
    <property type="project" value="UniProtKB-SubCell"/>
</dbReference>
<evidence type="ECO:0000256" key="9">
    <source>
        <dbReference type="ARBA" id="ARBA00023125"/>
    </source>
</evidence>
<dbReference type="PRINTS" id="PR00418">
    <property type="entry name" value="TPI2FAMILY"/>
</dbReference>
<evidence type="ECO:0000256" key="6">
    <source>
        <dbReference type="ARBA" id="ARBA00022840"/>
    </source>
</evidence>
<dbReference type="FunFam" id="3.30.565.10:FF:000002">
    <property type="entry name" value="DNA gyrase subunit B"/>
    <property type="match status" value="1"/>
</dbReference>
<dbReference type="GO" id="GO:0006261">
    <property type="term" value="P:DNA-templated DNA replication"/>
    <property type="evidence" value="ECO:0007669"/>
    <property type="project" value="UniProtKB-UniRule"/>
</dbReference>
<dbReference type="Gene3D" id="3.30.565.10">
    <property type="entry name" value="Histidine kinase-like ATPase, C-terminal domain"/>
    <property type="match status" value="1"/>
</dbReference>
<organism evidence="13 14">
    <name type="scientific">Thalassospira marina</name>
    <dbReference type="NCBI Taxonomy" id="2048283"/>
    <lineage>
        <taxon>Bacteria</taxon>
        <taxon>Pseudomonadati</taxon>
        <taxon>Pseudomonadota</taxon>
        <taxon>Alphaproteobacteria</taxon>
        <taxon>Rhodospirillales</taxon>
        <taxon>Thalassospiraceae</taxon>
        <taxon>Thalassospira</taxon>
    </lineage>
</organism>
<comment type="subcellular location">
    <subcellularLocation>
        <location evidence="11">Cytoplasm</location>
    </subcellularLocation>
</comment>
<dbReference type="Pfam" id="PF00986">
    <property type="entry name" value="DNA_gyraseB_C"/>
    <property type="match status" value="1"/>
</dbReference>
<reference evidence="13 14" key="1">
    <citation type="submission" date="2017-09" db="EMBL/GenBank/DDBJ databases">
        <title>Biodiversity and function of Thalassospira species in the particle-attached aromatic-hydrocarbon-degrading consortia from the surface seawater of the South China Sea.</title>
        <authorList>
            <person name="Dong C."/>
            <person name="Liu R."/>
            <person name="Shao Z."/>
        </authorList>
    </citation>
    <scope>NUCLEOTIDE SEQUENCE [LARGE SCALE GENOMIC DNA]</scope>
    <source>
        <strain evidence="13 14">CSC1P2</strain>
    </source>
</reference>
<evidence type="ECO:0000259" key="12">
    <source>
        <dbReference type="PROSITE" id="PS50880"/>
    </source>
</evidence>
<dbReference type="RefSeq" id="WP_101267601.1">
    <property type="nucleotide sequence ID" value="NZ_NWTK01000008.1"/>
</dbReference>
<evidence type="ECO:0000313" key="13">
    <source>
        <dbReference type="EMBL" id="PKR53661.1"/>
    </source>
</evidence>
<dbReference type="SMART" id="SM00433">
    <property type="entry name" value="TOP2c"/>
    <property type="match status" value="1"/>
</dbReference>
<dbReference type="InterPro" id="IPR013760">
    <property type="entry name" value="Topo_IIA-like_dom_sf"/>
</dbReference>
<evidence type="ECO:0000256" key="2">
    <source>
        <dbReference type="ARBA" id="ARBA00010708"/>
    </source>
</evidence>
<dbReference type="InterPro" id="IPR006171">
    <property type="entry name" value="TOPRIM_dom"/>
</dbReference>
<dbReference type="InterPro" id="IPR013759">
    <property type="entry name" value="Topo_IIA_B_C"/>
</dbReference>
<dbReference type="EMBL" id="NWTK01000008">
    <property type="protein sequence ID" value="PKR53661.1"/>
    <property type="molecule type" value="Genomic_DNA"/>
</dbReference>
<dbReference type="GO" id="GO:0006265">
    <property type="term" value="P:DNA topological change"/>
    <property type="evidence" value="ECO:0007669"/>
    <property type="project" value="UniProtKB-UniRule"/>
</dbReference>
<dbReference type="HAMAP" id="MF_01898">
    <property type="entry name" value="GyrB"/>
    <property type="match status" value="1"/>
</dbReference>
<sequence>MTNETEAPIAAGVNPEEYGAESIKVLRGLEAVRKRPGMYIGDTDDGTGLHHMIYEVVDNAIDEALAGHCDTVLVQLNGDGSATIRDNGRGIPTDIHKEEGVSAAEVIMTQLHAGGKFDQNSYKVSGGLHGVGISVVNALSTLLKLRIWRNGKEHYMEFSGGDAVKPLEVIGDAPITESGKPLTGTEVTFYPDGEIFTKTEFSLSTLEHRLRELAFLNSGVILTLRDERSSDPVDTKLHYEGGIRAFVEYLDRSKTRQIEEPITIEGEKDGITVEVALQWNDSYHETTLCFTNNIPQRDGGTHMAGFRAALTRQINNYAQESGIAKKEKVALSGDDAREGLTCVISVKVPDPKFSSQTKDKLVSSEVRPVVENVVNDKLSQWLEEHPQDARKIVSKVVEAATAREAARKARELTRRKGALDISSLPGKLADCQERDASKAELFIVEGDSAGGSAKQGRERGFQAILPLRGKILNVERARFDKMLSSQEIGTLITALGTGIGRDDFNIDKIRYHKIIIMTDADVDGAHIRTLLLTFFYRQMPELIERGYLYIAQPPLYRAKRGNSVQYLKGDREMEQYLTAQGTEDAVLTLANGTQYAGADLIRIVEMARKAKSLLEPLSLKLPISVLEQAVLAGALNPALLDDNQKRLEAAQTLATHLDTLAEDFDRGWQGEAPLDQLMVWRMLRGVEERYVIDAHILRSAESRALAGLIGDLREIFEEGSEFGAKDKIWKIHGPVDLVNAVMEYGRRGIAVQRYKGLGEMNPDQLWETTLDPNVRSLLQVKVEHADEAEEVFSTLMGDIVEPRRDFIQTNALKVANLDV</sequence>
<keyword evidence="6 11" id="KW-0067">ATP-binding</keyword>
<dbReference type="InterPro" id="IPR011557">
    <property type="entry name" value="GyrB"/>
</dbReference>
<keyword evidence="3 11" id="KW-0963">Cytoplasm</keyword>
<dbReference type="EC" id="5.6.2.2" evidence="11"/>
<comment type="caution">
    <text evidence="13">The sequence shown here is derived from an EMBL/GenBank/DDBJ whole genome shotgun (WGS) entry which is preliminary data.</text>
</comment>
<dbReference type="InterPro" id="IPR034160">
    <property type="entry name" value="TOPRIM_GyrB"/>
</dbReference>
<dbReference type="SUPFAM" id="SSF54211">
    <property type="entry name" value="Ribosomal protein S5 domain 2-like"/>
    <property type="match status" value="1"/>
</dbReference>
<dbReference type="InterPro" id="IPR018522">
    <property type="entry name" value="TopoIIA_CS"/>
</dbReference>
<dbReference type="FunFam" id="3.30.230.10:FF:000005">
    <property type="entry name" value="DNA gyrase subunit B"/>
    <property type="match status" value="1"/>
</dbReference>
<dbReference type="InterPro" id="IPR036890">
    <property type="entry name" value="HATPase_C_sf"/>
</dbReference>
<comment type="function">
    <text evidence="11">A type II topoisomerase that negatively supercoils closed circular double-stranded (ds) DNA in an ATP-dependent manner to modulate DNA topology and maintain chromosomes in an underwound state. Negative supercoiling favors strand separation, and DNA replication, transcription, recombination and repair, all of which involve strand separation. Also able to catalyze the interconversion of other topological isomers of dsDNA rings, including catenanes and knotted rings. Type II topoisomerases break and join 2 DNA strands simultaneously in an ATP-dependent manner.</text>
</comment>
<dbReference type="InterPro" id="IPR041423">
    <property type="entry name" value="GyrB_insert"/>
</dbReference>
<comment type="cofactor">
    <cofactor evidence="11">
        <name>Mg(2+)</name>
        <dbReference type="ChEBI" id="CHEBI:18420"/>
    </cofactor>
    <cofactor evidence="11">
        <name>Mn(2+)</name>
        <dbReference type="ChEBI" id="CHEBI:29035"/>
    </cofactor>
    <cofactor evidence="11">
        <name>Ca(2+)</name>
        <dbReference type="ChEBI" id="CHEBI:29108"/>
    </cofactor>
    <text evidence="11">Binds two Mg(2+) per subunit. The magnesium ions form salt bridges with both the protein and the DNA. Can also accept other divalent metal cations, such as Mn(2+) or Ca(2+).</text>
</comment>
<dbReference type="GO" id="GO:0005524">
    <property type="term" value="F:ATP binding"/>
    <property type="evidence" value="ECO:0007669"/>
    <property type="project" value="UniProtKB-UniRule"/>
</dbReference>
<dbReference type="NCBIfam" id="NF011501">
    <property type="entry name" value="PRK14939.1"/>
    <property type="match status" value="1"/>
</dbReference>
<keyword evidence="9" id="KW-0238">DNA-binding</keyword>
<dbReference type="Pfam" id="PF18053">
    <property type="entry name" value="GyrB_insert"/>
    <property type="match status" value="1"/>
</dbReference>
<name>A0A2N3KSZ4_9PROT</name>
<proteinExistence type="inferred from homology"/>
<dbReference type="PANTHER" id="PTHR45866">
    <property type="entry name" value="DNA GYRASE/TOPOISOMERASE SUBUNIT B"/>
    <property type="match status" value="1"/>
</dbReference>
<dbReference type="GO" id="GO:0003918">
    <property type="term" value="F:DNA topoisomerase type II (double strand cut, ATP-hydrolyzing) activity"/>
    <property type="evidence" value="ECO:0007669"/>
    <property type="project" value="UniProtKB-UniRule"/>
</dbReference>
<dbReference type="PANTHER" id="PTHR45866:SF1">
    <property type="entry name" value="DNA GYRASE SUBUNIT B, MITOCHONDRIAL"/>
    <property type="match status" value="1"/>
</dbReference>
<feature type="binding site" evidence="11">
    <location>
        <position position="445"/>
    </location>
    <ligand>
        <name>Mg(2+)</name>
        <dbReference type="ChEBI" id="CHEBI:18420"/>
        <label>1</label>
        <note>catalytic</note>
    </ligand>
</feature>
<feature type="binding site" evidence="11">
    <location>
        <position position="519"/>
    </location>
    <ligand>
        <name>Mg(2+)</name>
        <dbReference type="ChEBI" id="CHEBI:18420"/>
        <label>1</label>
        <note>catalytic</note>
    </ligand>
</feature>
<evidence type="ECO:0000256" key="1">
    <source>
        <dbReference type="ARBA" id="ARBA00000185"/>
    </source>
</evidence>
<dbReference type="InterPro" id="IPR001241">
    <property type="entry name" value="Topo_IIA"/>
</dbReference>
<dbReference type="NCBIfam" id="NF004189">
    <property type="entry name" value="PRK05644.1"/>
    <property type="match status" value="1"/>
</dbReference>
<dbReference type="InterPro" id="IPR003594">
    <property type="entry name" value="HATPase_dom"/>
</dbReference>
<dbReference type="Pfam" id="PF00204">
    <property type="entry name" value="DNA_gyraseB"/>
    <property type="match status" value="1"/>
</dbReference>
<comment type="subunit">
    <text evidence="11">Heterotetramer, composed of two GyrA and two GyrB chains. In the heterotetramer, GyrA contains the active site tyrosine that forms a transient covalent intermediate with DNA, while GyrB binds cofactors and catalyzes ATP hydrolysis.</text>
</comment>
<evidence type="ECO:0000256" key="5">
    <source>
        <dbReference type="ARBA" id="ARBA00022741"/>
    </source>
</evidence>
<evidence type="ECO:0000256" key="3">
    <source>
        <dbReference type="ARBA" id="ARBA00022490"/>
    </source>
</evidence>
<comment type="similarity">
    <text evidence="2 11">Belongs to the type II topoisomerase GyrB family.</text>
</comment>
<dbReference type="Gene3D" id="3.40.50.670">
    <property type="match status" value="2"/>
</dbReference>
<dbReference type="Pfam" id="PF01751">
    <property type="entry name" value="Toprim"/>
    <property type="match status" value="1"/>
</dbReference>
<dbReference type="AlphaFoldDB" id="A0A2N3KSZ4"/>
<dbReference type="Proteomes" id="UP000233597">
    <property type="component" value="Unassembled WGS sequence"/>
</dbReference>
<dbReference type="SMART" id="SM00387">
    <property type="entry name" value="HATPase_c"/>
    <property type="match status" value="1"/>
</dbReference>
<evidence type="ECO:0000256" key="8">
    <source>
        <dbReference type="ARBA" id="ARBA00023029"/>
    </source>
</evidence>
<keyword evidence="10 11" id="KW-0413">Isomerase</keyword>
<dbReference type="InterPro" id="IPR000565">
    <property type="entry name" value="Topo_IIA_B"/>
</dbReference>
<evidence type="ECO:0000256" key="10">
    <source>
        <dbReference type="ARBA" id="ARBA00023235"/>
    </source>
</evidence>
<keyword evidence="4 11" id="KW-0479">Metal-binding</keyword>
<feature type="site" description="Interaction with DNA" evidence="11">
    <location>
        <position position="470"/>
    </location>
</feature>
<feature type="binding site" evidence="11">
    <location>
        <position position="519"/>
    </location>
    <ligand>
        <name>Mg(2+)</name>
        <dbReference type="ChEBI" id="CHEBI:18420"/>
        <label>2</label>
    </ligand>
</feature>
<comment type="miscellaneous">
    <text evidence="11">Few gyrases are as efficient as E.coli at forming negative supercoils. Not all organisms have 2 type II topoisomerases; in organisms with a single type II topoisomerase this enzyme also has to decatenate newly replicated chromosomes.</text>
</comment>
<dbReference type="GO" id="GO:0046872">
    <property type="term" value="F:metal ion binding"/>
    <property type="evidence" value="ECO:0007669"/>
    <property type="project" value="UniProtKB-KW"/>
</dbReference>
<dbReference type="Pfam" id="PF02518">
    <property type="entry name" value="HATPase_c"/>
    <property type="match status" value="1"/>
</dbReference>
<dbReference type="PROSITE" id="PS00177">
    <property type="entry name" value="TOPOISOMERASE_II"/>
    <property type="match status" value="1"/>
</dbReference>
<evidence type="ECO:0000256" key="11">
    <source>
        <dbReference type="HAMAP-Rule" id="MF_01898"/>
    </source>
</evidence>
<dbReference type="PRINTS" id="PR01159">
    <property type="entry name" value="DNAGYRASEB"/>
</dbReference>
<dbReference type="SUPFAM" id="SSF55874">
    <property type="entry name" value="ATPase domain of HSP90 chaperone/DNA topoisomerase II/histidine kinase"/>
    <property type="match status" value="1"/>
</dbReference>
<dbReference type="InterPro" id="IPR002288">
    <property type="entry name" value="DNA_gyrase_B_C"/>
</dbReference>
<dbReference type="InterPro" id="IPR014721">
    <property type="entry name" value="Ribsml_uS5_D2-typ_fold_subgr"/>
</dbReference>
<comment type="catalytic activity">
    <reaction evidence="1 11">
        <text>ATP-dependent breakage, passage and rejoining of double-stranded DNA.</text>
        <dbReference type="EC" id="5.6.2.2"/>
    </reaction>
</comment>
<gene>
    <name evidence="11 13" type="primary">gyrB</name>
    <name evidence="13" type="ORF">COO20_14135</name>
</gene>
<dbReference type="GO" id="GO:0003677">
    <property type="term" value="F:DNA binding"/>
    <property type="evidence" value="ECO:0007669"/>
    <property type="project" value="UniProtKB-KW"/>
</dbReference>
<dbReference type="CDD" id="cd03366">
    <property type="entry name" value="TOPRIM_TopoIIA_GyrB"/>
    <property type="match status" value="1"/>
</dbReference>
<feature type="site" description="Interaction with DNA" evidence="11">
    <location>
        <position position="473"/>
    </location>
</feature>
<evidence type="ECO:0000256" key="7">
    <source>
        <dbReference type="ARBA" id="ARBA00022842"/>
    </source>
</evidence>
<dbReference type="SUPFAM" id="SSF56719">
    <property type="entry name" value="Type II DNA topoisomerase"/>
    <property type="match status" value="1"/>
</dbReference>
<dbReference type="GO" id="GO:0005694">
    <property type="term" value="C:chromosome"/>
    <property type="evidence" value="ECO:0007669"/>
    <property type="project" value="InterPro"/>
</dbReference>
<dbReference type="NCBIfam" id="TIGR01059">
    <property type="entry name" value="gyrB"/>
    <property type="match status" value="1"/>
</dbReference>
<protein>
    <recommendedName>
        <fullName evidence="11">DNA gyrase subunit B</fullName>
        <ecNumber evidence="11">5.6.2.2</ecNumber>
    </recommendedName>
</protein>
<dbReference type="PROSITE" id="PS50880">
    <property type="entry name" value="TOPRIM"/>
    <property type="match status" value="1"/>
</dbReference>
<evidence type="ECO:0000256" key="4">
    <source>
        <dbReference type="ARBA" id="ARBA00022723"/>
    </source>
</evidence>
<feature type="domain" description="Toprim" evidence="12">
    <location>
        <begin position="439"/>
        <end position="554"/>
    </location>
</feature>
<evidence type="ECO:0000313" key="14">
    <source>
        <dbReference type="Proteomes" id="UP000233597"/>
    </source>
</evidence>
<dbReference type="InterPro" id="IPR013506">
    <property type="entry name" value="Topo_IIA_bsu_dom2"/>
</dbReference>
<dbReference type="Gene3D" id="3.30.230.10">
    <property type="match status" value="1"/>
</dbReference>
<accession>A0A2N3KSZ4</accession>